<gene>
    <name evidence="1" type="ORF">RhiirC2_781335</name>
</gene>
<organism evidence="1 2">
    <name type="scientific">Rhizophagus irregularis</name>
    <dbReference type="NCBI Taxonomy" id="588596"/>
    <lineage>
        <taxon>Eukaryota</taxon>
        <taxon>Fungi</taxon>
        <taxon>Fungi incertae sedis</taxon>
        <taxon>Mucoromycota</taxon>
        <taxon>Glomeromycotina</taxon>
        <taxon>Glomeromycetes</taxon>
        <taxon>Glomerales</taxon>
        <taxon>Glomeraceae</taxon>
        <taxon>Rhizophagus</taxon>
    </lineage>
</organism>
<dbReference type="EMBL" id="LLXL01000757">
    <property type="protein sequence ID" value="PKK69178.1"/>
    <property type="molecule type" value="Genomic_DNA"/>
</dbReference>
<reference evidence="1 2" key="1">
    <citation type="submission" date="2016-04" db="EMBL/GenBank/DDBJ databases">
        <title>Genome analyses suggest a sexual origin of heterokaryosis in a supposedly ancient asexual fungus.</title>
        <authorList>
            <person name="Ropars J."/>
            <person name="Sedzielewska K."/>
            <person name="Noel J."/>
            <person name="Charron P."/>
            <person name="Farinelli L."/>
            <person name="Marton T."/>
            <person name="Kruger M."/>
            <person name="Pelin A."/>
            <person name="Brachmann A."/>
            <person name="Corradi N."/>
        </authorList>
    </citation>
    <scope>NUCLEOTIDE SEQUENCE [LARGE SCALE GENOMIC DNA]</scope>
    <source>
        <strain evidence="1 2">C2</strain>
    </source>
</reference>
<accession>A0A2N1N5P5</accession>
<evidence type="ECO:0000313" key="2">
    <source>
        <dbReference type="Proteomes" id="UP000233469"/>
    </source>
</evidence>
<dbReference type="Proteomes" id="UP000233469">
    <property type="component" value="Unassembled WGS sequence"/>
</dbReference>
<name>A0A2N1N5P5_9GLOM</name>
<sequence>MPSLFPTTKKQKLNDGQTSIQSFYKNKELEKYIQTTSMLKTQLKVLCLSQQKEVSETP</sequence>
<protein>
    <submittedName>
        <fullName evidence="1">Uncharacterized protein</fullName>
    </submittedName>
</protein>
<dbReference type="AlphaFoldDB" id="A0A2N1N5P5"/>
<proteinExistence type="predicted"/>
<comment type="caution">
    <text evidence="1">The sequence shown here is derived from an EMBL/GenBank/DDBJ whole genome shotgun (WGS) entry which is preliminary data.</text>
</comment>
<evidence type="ECO:0000313" key="1">
    <source>
        <dbReference type="EMBL" id="PKK69178.1"/>
    </source>
</evidence>
<reference evidence="1 2" key="2">
    <citation type="submission" date="2017-10" db="EMBL/GenBank/DDBJ databases">
        <title>Extensive intraspecific genome diversity in a model arbuscular mycorrhizal fungus.</title>
        <authorList>
            <person name="Chen E.C.H."/>
            <person name="Morin E."/>
            <person name="Baudet D."/>
            <person name="Noel J."/>
            <person name="Ndikumana S."/>
            <person name="Charron P."/>
            <person name="St-Onge C."/>
            <person name="Giorgi J."/>
            <person name="Grigoriev I.V."/>
            <person name="Roux C."/>
            <person name="Martin F.M."/>
            <person name="Corradi N."/>
        </authorList>
    </citation>
    <scope>NUCLEOTIDE SEQUENCE [LARGE SCALE GENOMIC DNA]</scope>
    <source>
        <strain evidence="1 2">C2</strain>
    </source>
</reference>